<dbReference type="Proteomes" id="UP000618943">
    <property type="component" value="Unassembled WGS sequence"/>
</dbReference>
<sequence>MSDKYKNIAKIRVKEKELLHETKEENKNVIKEEIKKLREDCRTEYRYCVRNKDWETKIKDKETRSEYLDDILRLYYEGIKHQQTYFSKDVRVLLEIYETYIEDEIESMIENKKIIFLKGKKDNFLLTKERIKKLSDYRKAALKESKVGEEFEGFTEDFKSYEKDILRMEALGYFERENTTDKALKKYRDLIKDVRFQDGEWLSNLHYDVGEIYESMEDCYKFALISYEKAGSVLGISSDQKEEVNKKINEMLNKLEK</sequence>
<comment type="caution">
    <text evidence="1">The sequence shown here is derived from an EMBL/GenBank/DDBJ whole genome shotgun (WGS) entry which is preliminary data.</text>
</comment>
<accession>A0ABS1HAA5</accession>
<keyword evidence="2" id="KW-1185">Reference proteome</keyword>
<proteinExistence type="predicted"/>
<dbReference type="RefSeq" id="WP_200749818.1">
    <property type="nucleotide sequence ID" value="NZ_JAEOAH010000028.1"/>
</dbReference>
<evidence type="ECO:0000313" key="2">
    <source>
        <dbReference type="Proteomes" id="UP000618943"/>
    </source>
</evidence>
<protein>
    <submittedName>
        <fullName evidence="1">Uncharacterized protein</fullName>
    </submittedName>
</protein>
<organism evidence="1 2">
    <name type="scientific">Viridibacillus soli</name>
    <dbReference type="NCBI Taxonomy" id="2798301"/>
    <lineage>
        <taxon>Bacteria</taxon>
        <taxon>Bacillati</taxon>
        <taxon>Bacillota</taxon>
        <taxon>Bacilli</taxon>
        <taxon>Bacillales</taxon>
        <taxon>Caryophanaceae</taxon>
        <taxon>Viridibacillus</taxon>
    </lineage>
</organism>
<gene>
    <name evidence="1" type="ORF">JFL43_16055</name>
</gene>
<reference evidence="1 2" key="1">
    <citation type="submission" date="2020-12" db="EMBL/GenBank/DDBJ databases">
        <title>YIM B01967 draft genome.</title>
        <authorList>
            <person name="Yan X."/>
        </authorList>
    </citation>
    <scope>NUCLEOTIDE SEQUENCE [LARGE SCALE GENOMIC DNA]</scope>
    <source>
        <strain evidence="1 2">YIM B01967</strain>
    </source>
</reference>
<dbReference type="EMBL" id="JAEOAH010000028">
    <property type="protein sequence ID" value="MBK3496345.1"/>
    <property type="molecule type" value="Genomic_DNA"/>
</dbReference>
<evidence type="ECO:0000313" key="1">
    <source>
        <dbReference type="EMBL" id="MBK3496345.1"/>
    </source>
</evidence>
<name>A0ABS1HAA5_9BACL</name>